<organism evidence="2 4">
    <name type="scientific">Rhynchophorus ferrugineus</name>
    <name type="common">Red palm weevil</name>
    <name type="synonym">Curculio ferrugineus</name>
    <dbReference type="NCBI Taxonomy" id="354439"/>
    <lineage>
        <taxon>Eukaryota</taxon>
        <taxon>Metazoa</taxon>
        <taxon>Ecdysozoa</taxon>
        <taxon>Arthropoda</taxon>
        <taxon>Hexapoda</taxon>
        <taxon>Insecta</taxon>
        <taxon>Pterygota</taxon>
        <taxon>Neoptera</taxon>
        <taxon>Endopterygota</taxon>
        <taxon>Coleoptera</taxon>
        <taxon>Polyphaga</taxon>
        <taxon>Cucujiformia</taxon>
        <taxon>Curculionidae</taxon>
        <taxon>Dryophthorinae</taxon>
        <taxon>Rhynchophorus</taxon>
    </lineage>
</organism>
<sequence>VSKRKFWNPKKWFRKKQKTSDEHMTHGSHIPHSQQEHRDVEGARSRSTDELSTDEEPSRSNEVRNSSSMHPGLSVSHDSVFHPLNSSDLELDGAQSSSSLSISQPLGDSKLQ</sequence>
<feature type="compositionally biased region" description="Basic residues" evidence="1">
    <location>
        <begin position="1"/>
        <end position="17"/>
    </location>
</feature>
<dbReference type="Proteomes" id="UP000625711">
    <property type="component" value="Unassembled WGS sequence"/>
</dbReference>
<feature type="compositionally biased region" description="Basic and acidic residues" evidence="1">
    <location>
        <begin position="34"/>
        <end position="49"/>
    </location>
</feature>
<dbReference type="EMBL" id="JAACXV010017820">
    <property type="protein sequence ID" value="KAF7264278.1"/>
    <property type="molecule type" value="Genomic_DNA"/>
</dbReference>
<feature type="non-terminal residue" evidence="2">
    <location>
        <position position="112"/>
    </location>
</feature>
<dbReference type="AlphaFoldDB" id="A0A834HP13"/>
<protein>
    <submittedName>
        <fullName evidence="2">Uncharacterized protein</fullName>
    </submittedName>
</protein>
<evidence type="ECO:0000313" key="2">
    <source>
        <dbReference type="EMBL" id="KAF7264277.1"/>
    </source>
</evidence>
<accession>A0A834HP13</accession>
<dbReference type="OrthoDB" id="6621371at2759"/>
<evidence type="ECO:0000313" key="4">
    <source>
        <dbReference type="Proteomes" id="UP000625711"/>
    </source>
</evidence>
<comment type="caution">
    <text evidence="2">The sequence shown here is derived from an EMBL/GenBank/DDBJ whole genome shotgun (WGS) entry which is preliminary data.</text>
</comment>
<proteinExistence type="predicted"/>
<keyword evidence="4" id="KW-1185">Reference proteome</keyword>
<gene>
    <name evidence="3" type="ORF">GWI33_000402</name>
    <name evidence="2" type="ORF">GWI33_000403</name>
</gene>
<reference evidence="2" key="1">
    <citation type="submission" date="2020-08" db="EMBL/GenBank/DDBJ databases">
        <title>Genome sequencing and assembly of the red palm weevil Rhynchophorus ferrugineus.</title>
        <authorList>
            <person name="Dias G.B."/>
            <person name="Bergman C.M."/>
            <person name="Manee M."/>
        </authorList>
    </citation>
    <scope>NUCLEOTIDE SEQUENCE</scope>
    <source>
        <strain evidence="2">AA-2017</strain>
        <tissue evidence="2">Whole larva</tissue>
    </source>
</reference>
<evidence type="ECO:0000313" key="3">
    <source>
        <dbReference type="EMBL" id="KAF7264278.1"/>
    </source>
</evidence>
<evidence type="ECO:0000256" key="1">
    <source>
        <dbReference type="SAM" id="MobiDB-lite"/>
    </source>
</evidence>
<feature type="non-terminal residue" evidence="2">
    <location>
        <position position="1"/>
    </location>
</feature>
<feature type="region of interest" description="Disordered" evidence="1">
    <location>
        <begin position="1"/>
        <end position="112"/>
    </location>
</feature>
<name>A0A834HP13_RHYFE</name>
<dbReference type="EMBL" id="JAACXV010017824">
    <property type="protein sequence ID" value="KAF7264277.1"/>
    <property type="molecule type" value="Genomic_DNA"/>
</dbReference>